<comment type="caution">
    <text evidence="3">The sequence shown here is derived from an EMBL/GenBank/DDBJ whole genome shotgun (WGS) entry which is preliminary data.</text>
</comment>
<organism evidence="3 4">
    <name type="scientific">Rhodophyticola porphyridii</name>
    <dbReference type="NCBI Taxonomy" id="1852017"/>
    <lineage>
        <taxon>Bacteria</taxon>
        <taxon>Pseudomonadati</taxon>
        <taxon>Pseudomonadota</taxon>
        <taxon>Alphaproteobacteria</taxon>
        <taxon>Rhodobacterales</taxon>
        <taxon>Roseobacteraceae</taxon>
        <taxon>Rhodophyticola</taxon>
    </lineage>
</organism>
<comment type="similarity">
    <text evidence="1">Belongs to the metallophosphoesterase superfamily. YfcE family.</text>
</comment>
<keyword evidence="4" id="KW-1185">Reference proteome</keyword>
<dbReference type="InterPro" id="IPR029052">
    <property type="entry name" value="Metallo-depent_PP-like"/>
</dbReference>
<gene>
    <name evidence="3" type="ORF">D9R08_01880</name>
</gene>
<feature type="domain" description="Calcineurin-like phosphoesterase" evidence="2">
    <location>
        <begin position="1"/>
        <end position="187"/>
    </location>
</feature>
<dbReference type="Gene3D" id="3.60.21.10">
    <property type="match status" value="2"/>
</dbReference>
<evidence type="ECO:0000313" key="4">
    <source>
        <dbReference type="Proteomes" id="UP000281343"/>
    </source>
</evidence>
<sequence length="198" mass="20769">MKILAFSDLHLNTAARDAILAAAQEADVIIGAGDFAQRREGLESFMTGLSAIDGKAIYVAGNNETVAELKAVTGAPVLHGDAVDRDDITFAGIGCAVPPLPPLPWGSADLTEDQARALFDRISHADVLISHSPPKGVADTHSKGGQIGSVAVREAAERLQPRLLLCGHVHDCWGVSGMIGATRVHNLGPSPTWFEVHA</sequence>
<name>A0A3L9Y5N1_9RHOB</name>
<proteinExistence type="inferred from homology"/>
<reference evidence="3 4" key="1">
    <citation type="submission" date="2018-10" db="EMBL/GenBank/DDBJ databases">
        <authorList>
            <person name="Jung H.S."/>
            <person name="Jeon C.O."/>
        </authorList>
    </citation>
    <scope>NUCLEOTIDE SEQUENCE [LARGE SCALE GENOMIC DNA]</scope>
    <source>
        <strain evidence="3 4">MA-7-27</strain>
    </source>
</reference>
<evidence type="ECO:0000256" key="1">
    <source>
        <dbReference type="ARBA" id="ARBA00008950"/>
    </source>
</evidence>
<dbReference type="PANTHER" id="PTHR12905">
    <property type="entry name" value="METALLOPHOSPHOESTERASE"/>
    <property type="match status" value="1"/>
</dbReference>
<dbReference type="EMBL" id="RCNT01000001">
    <property type="protein sequence ID" value="RMA43702.1"/>
    <property type="molecule type" value="Genomic_DNA"/>
</dbReference>
<dbReference type="RefSeq" id="WP_121896292.1">
    <property type="nucleotide sequence ID" value="NZ_RCNT01000001.1"/>
</dbReference>
<dbReference type="AlphaFoldDB" id="A0A3L9Y5N1"/>
<evidence type="ECO:0000259" key="2">
    <source>
        <dbReference type="Pfam" id="PF12850"/>
    </source>
</evidence>
<dbReference type="InterPro" id="IPR051693">
    <property type="entry name" value="UPF0046_metallophosphoest"/>
</dbReference>
<accession>A0A3L9Y5N1</accession>
<dbReference type="SUPFAM" id="SSF56300">
    <property type="entry name" value="Metallo-dependent phosphatases"/>
    <property type="match status" value="1"/>
</dbReference>
<dbReference type="PANTHER" id="PTHR12905:SF0">
    <property type="entry name" value="CALCINEURIN-LIKE PHOSPHOESTERASE DOMAIN-CONTAINING PROTEIN"/>
    <property type="match status" value="1"/>
</dbReference>
<dbReference type="Pfam" id="PF12850">
    <property type="entry name" value="Metallophos_2"/>
    <property type="match status" value="1"/>
</dbReference>
<protein>
    <submittedName>
        <fullName evidence="3">Serine/threonine protein phosphatase</fullName>
    </submittedName>
</protein>
<dbReference type="Proteomes" id="UP000281343">
    <property type="component" value="Unassembled WGS sequence"/>
</dbReference>
<dbReference type="OrthoDB" id="332939at2"/>
<evidence type="ECO:0000313" key="3">
    <source>
        <dbReference type="EMBL" id="RMA43702.1"/>
    </source>
</evidence>
<dbReference type="InterPro" id="IPR024654">
    <property type="entry name" value="Calcineurin-like_PHP_lpxH"/>
</dbReference>